<dbReference type="InterPro" id="IPR005182">
    <property type="entry name" value="YdbS-like_PH"/>
</dbReference>
<dbReference type="RefSeq" id="WP_219081553.1">
    <property type="nucleotide sequence ID" value="NZ_CP079216.1"/>
</dbReference>
<dbReference type="Pfam" id="PF03703">
    <property type="entry name" value="bPH_2"/>
    <property type="match status" value="1"/>
</dbReference>
<keyword evidence="1" id="KW-0472">Membrane</keyword>
<dbReference type="Proteomes" id="UP000824504">
    <property type="component" value="Chromosome"/>
</dbReference>
<dbReference type="EMBL" id="CP079216">
    <property type="protein sequence ID" value="QXT62556.1"/>
    <property type="molecule type" value="Genomic_DNA"/>
</dbReference>
<organism evidence="3 4">
    <name type="scientific">Tessaracoccus palaemonis</name>
    <dbReference type="NCBI Taxonomy" id="2829499"/>
    <lineage>
        <taxon>Bacteria</taxon>
        <taxon>Bacillati</taxon>
        <taxon>Actinomycetota</taxon>
        <taxon>Actinomycetes</taxon>
        <taxon>Propionibacteriales</taxon>
        <taxon>Propionibacteriaceae</taxon>
        <taxon>Tessaracoccus</taxon>
    </lineage>
</organism>
<evidence type="ECO:0000256" key="1">
    <source>
        <dbReference type="SAM" id="Phobius"/>
    </source>
</evidence>
<sequence>MTNAPDQTQTLDDPFAPPGVAWQRLSPNYLRMKLVLIPVVWGLLFAAVGVAATIFLGWDRVPSWLPWSALAAAVAWIAWRMFRAPRVFRRWGYAERDEDVYLTSGLWWRSLQCVPYGRMQLVEVEAGPLDRAFRLASVKMVTSSTSGTINIPGLAAADAAALRDRLISRGEQQQAGI</sequence>
<feature type="transmembrane region" description="Helical" evidence="1">
    <location>
        <begin position="34"/>
        <end position="58"/>
    </location>
</feature>
<dbReference type="PANTHER" id="PTHR34473">
    <property type="entry name" value="UPF0699 TRANSMEMBRANE PROTEIN YDBS"/>
    <property type="match status" value="1"/>
</dbReference>
<feature type="domain" description="YdbS-like PH" evidence="2">
    <location>
        <begin position="89"/>
        <end position="166"/>
    </location>
</feature>
<protein>
    <submittedName>
        <fullName evidence="3">PH domain-containing protein</fullName>
    </submittedName>
</protein>
<evidence type="ECO:0000259" key="2">
    <source>
        <dbReference type="Pfam" id="PF03703"/>
    </source>
</evidence>
<feature type="transmembrane region" description="Helical" evidence="1">
    <location>
        <begin position="64"/>
        <end position="82"/>
    </location>
</feature>
<proteinExistence type="predicted"/>
<keyword evidence="4" id="KW-1185">Reference proteome</keyword>
<dbReference type="PANTHER" id="PTHR34473:SF3">
    <property type="entry name" value="TRANSMEMBRANE PROTEIN-RELATED"/>
    <property type="match status" value="1"/>
</dbReference>
<accession>A0ABX8SGR7</accession>
<name>A0ABX8SGR7_9ACTN</name>
<keyword evidence="1" id="KW-0812">Transmembrane</keyword>
<evidence type="ECO:0000313" key="3">
    <source>
        <dbReference type="EMBL" id="QXT62556.1"/>
    </source>
</evidence>
<keyword evidence="1" id="KW-1133">Transmembrane helix</keyword>
<evidence type="ECO:0000313" key="4">
    <source>
        <dbReference type="Proteomes" id="UP000824504"/>
    </source>
</evidence>
<reference evidence="3 4" key="1">
    <citation type="submission" date="2021-07" db="EMBL/GenBank/DDBJ databases">
        <title>complete genome sequencing of Tessaracoccus sp.J1M15.</title>
        <authorList>
            <person name="Bae J.-W."/>
            <person name="Kim D.-y."/>
        </authorList>
    </citation>
    <scope>NUCLEOTIDE SEQUENCE [LARGE SCALE GENOMIC DNA]</scope>
    <source>
        <strain evidence="3 4">J1M15</strain>
    </source>
</reference>
<gene>
    <name evidence="3" type="ORF">KDB89_12550</name>
</gene>